<proteinExistence type="predicted"/>
<organism evidence="3 4">
    <name type="scientific">Salinicola corii</name>
    <dbReference type="NCBI Taxonomy" id="2606937"/>
    <lineage>
        <taxon>Bacteria</taxon>
        <taxon>Pseudomonadati</taxon>
        <taxon>Pseudomonadota</taxon>
        <taxon>Gammaproteobacteria</taxon>
        <taxon>Oceanospirillales</taxon>
        <taxon>Halomonadaceae</taxon>
        <taxon>Salinicola</taxon>
    </lineage>
</organism>
<dbReference type="Proteomes" id="UP000466024">
    <property type="component" value="Unassembled WGS sequence"/>
</dbReference>
<dbReference type="RefSeq" id="WP_149436777.1">
    <property type="nucleotide sequence ID" value="NZ_VTPX01000013.1"/>
</dbReference>
<feature type="chain" id="PRO_5024811134" description="YtxH domain-containing protein" evidence="2">
    <location>
        <begin position="25"/>
        <end position="66"/>
    </location>
</feature>
<sequence>MHTELLKKMAMAMLVGFMAFGVVACDNDEGPAEEAGESVDNAVDNAGDAMEDAGNDIQDKAEDAQN</sequence>
<evidence type="ECO:0008006" key="5">
    <source>
        <dbReference type="Google" id="ProtNLM"/>
    </source>
</evidence>
<feature type="region of interest" description="Disordered" evidence="1">
    <location>
        <begin position="28"/>
        <end position="66"/>
    </location>
</feature>
<feature type="signal peptide" evidence="2">
    <location>
        <begin position="1"/>
        <end position="24"/>
    </location>
</feature>
<evidence type="ECO:0000313" key="3">
    <source>
        <dbReference type="EMBL" id="KAA0016096.1"/>
    </source>
</evidence>
<evidence type="ECO:0000256" key="1">
    <source>
        <dbReference type="SAM" id="MobiDB-lite"/>
    </source>
</evidence>
<evidence type="ECO:0000256" key="2">
    <source>
        <dbReference type="SAM" id="SignalP"/>
    </source>
</evidence>
<feature type="compositionally biased region" description="Basic and acidic residues" evidence="1">
    <location>
        <begin position="57"/>
        <end position="66"/>
    </location>
</feature>
<keyword evidence="4" id="KW-1185">Reference proteome</keyword>
<dbReference type="EMBL" id="VTPX01000013">
    <property type="protein sequence ID" value="KAA0016096.1"/>
    <property type="molecule type" value="Genomic_DNA"/>
</dbReference>
<keyword evidence="2" id="KW-0732">Signal</keyword>
<comment type="caution">
    <text evidence="3">The sequence shown here is derived from an EMBL/GenBank/DDBJ whole genome shotgun (WGS) entry which is preliminary data.</text>
</comment>
<evidence type="ECO:0000313" key="4">
    <source>
        <dbReference type="Proteomes" id="UP000466024"/>
    </source>
</evidence>
<accession>A0A640WAD7</accession>
<reference evidence="3 4" key="1">
    <citation type="submission" date="2019-08" db="EMBL/GenBank/DDBJ databases">
        <title>Bioinformatics analysis of the strain L3 and L5.</title>
        <authorList>
            <person name="Li X."/>
        </authorList>
    </citation>
    <scope>NUCLEOTIDE SEQUENCE [LARGE SCALE GENOMIC DNA]</scope>
    <source>
        <strain evidence="3 4">L3</strain>
    </source>
</reference>
<feature type="compositionally biased region" description="Acidic residues" evidence="1">
    <location>
        <begin position="28"/>
        <end position="37"/>
    </location>
</feature>
<gene>
    <name evidence="3" type="ORF">F0A16_17840</name>
</gene>
<protein>
    <recommendedName>
        <fullName evidence="5">YtxH domain-containing protein</fullName>
    </recommendedName>
</protein>
<dbReference type="AlphaFoldDB" id="A0A640WAD7"/>
<dbReference type="PROSITE" id="PS51257">
    <property type="entry name" value="PROKAR_LIPOPROTEIN"/>
    <property type="match status" value="1"/>
</dbReference>
<name>A0A640WAD7_9GAMM</name>